<accession>A0A8K0I0Y9</accession>
<dbReference type="EMBL" id="CM017873">
    <property type="protein sequence ID" value="KAG1331602.1"/>
    <property type="molecule type" value="Genomic_DNA"/>
</dbReference>
<keyword evidence="3" id="KW-1185">Reference proteome</keyword>
<evidence type="ECO:0000313" key="2">
    <source>
        <dbReference type="EMBL" id="KAG1331602.1"/>
    </source>
</evidence>
<feature type="compositionally biased region" description="Basic and acidic residues" evidence="1">
    <location>
        <begin position="70"/>
        <end position="91"/>
    </location>
</feature>
<reference evidence="2" key="2">
    <citation type="submission" date="2019-07" db="EMBL/GenBank/DDBJ databases">
        <authorList>
            <person name="Yang Y."/>
            <person name="Bocs S."/>
            <person name="Baudouin L."/>
        </authorList>
    </citation>
    <scope>NUCLEOTIDE SEQUENCE</scope>
    <source>
        <tissue evidence="2">Spear leaf of Hainan Tall coconut</tissue>
    </source>
</reference>
<protein>
    <submittedName>
        <fullName evidence="2">Uncharacterized protein</fullName>
    </submittedName>
</protein>
<dbReference type="Proteomes" id="UP000797356">
    <property type="component" value="Chromosome 2"/>
</dbReference>
<feature type="region of interest" description="Disordered" evidence="1">
    <location>
        <begin position="63"/>
        <end position="125"/>
    </location>
</feature>
<comment type="caution">
    <text evidence="2">The sequence shown here is derived from an EMBL/GenBank/DDBJ whole genome shotgun (WGS) entry which is preliminary data.</text>
</comment>
<proteinExistence type="predicted"/>
<evidence type="ECO:0000313" key="3">
    <source>
        <dbReference type="Proteomes" id="UP000797356"/>
    </source>
</evidence>
<evidence type="ECO:0000256" key="1">
    <source>
        <dbReference type="SAM" id="MobiDB-lite"/>
    </source>
</evidence>
<sequence length="145" mass="15602">MACCETGSKLLGAENPLRGLPITPATSLVAAAHTRARCRVPLPETTPLPATFLPEEEDGCAAPSLNLPHLGHERHSRPPTESASKRRDRLLARRNWPPDAGIGVNSQDSAYKPKIGGQSPAASRGEERGALLALQNISFFFVFLR</sequence>
<gene>
    <name evidence="2" type="ORF">COCNU_02G015700</name>
</gene>
<dbReference type="AlphaFoldDB" id="A0A8K0I0Y9"/>
<reference evidence="2" key="1">
    <citation type="journal article" date="2017" name="Gigascience">
        <title>The genome draft of coconut (Cocos nucifera).</title>
        <authorList>
            <person name="Xiao Y."/>
            <person name="Xu P."/>
            <person name="Fan H."/>
            <person name="Baudouin L."/>
            <person name="Xia W."/>
            <person name="Bocs S."/>
            <person name="Xu J."/>
            <person name="Li Q."/>
            <person name="Guo A."/>
            <person name="Zhou L."/>
            <person name="Li J."/>
            <person name="Wu Y."/>
            <person name="Ma Z."/>
            <person name="Armero A."/>
            <person name="Issali A.E."/>
            <person name="Liu N."/>
            <person name="Peng M."/>
            <person name="Yang Y."/>
        </authorList>
    </citation>
    <scope>NUCLEOTIDE SEQUENCE</scope>
    <source>
        <tissue evidence="2">Spear leaf of Hainan Tall coconut</tissue>
    </source>
</reference>
<name>A0A8K0I0Y9_COCNU</name>
<organism evidence="2 3">
    <name type="scientific">Cocos nucifera</name>
    <name type="common">Coconut palm</name>
    <dbReference type="NCBI Taxonomy" id="13894"/>
    <lineage>
        <taxon>Eukaryota</taxon>
        <taxon>Viridiplantae</taxon>
        <taxon>Streptophyta</taxon>
        <taxon>Embryophyta</taxon>
        <taxon>Tracheophyta</taxon>
        <taxon>Spermatophyta</taxon>
        <taxon>Magnoliopsida</taxon>
        <taxon>Liliopsida</taxon>
        <taxon>Arecaceae</taxon>
        <taxon>Arecoideae</taxon>
        <taxon>Cocoseae</taxon>
        <taxon>Attaleinae</taxon>
        <taxon>Cocos</taxon>
    </lineage>
</organism>